<reference evidence="1 2" key="1">
    <citation type="submission" date="2020-07" db="EMBL/GenBank/DDBJ databases">
        <title>Sequencing the genomes of 1000 actinobacteria strains.</title>
        <authorList>
            <person name="Klenk H.-P."/>
        </authorList>
    </citation>
    <scope>NUCLEOTIDE SEQUENCE [LARGE SCALE GENOMIC DNA]</scope>
    <source>
        <strain evidence="1 2">LI1</strain>
    </source>
</reference>
<gene>
    <name evidence="1" type="ORF">HNR05_003341</name>
</gene>
<dbReference type="AlphaFoldDB" id="A0A7Z0EHW8"/>
<sequence>MSSDSVRARRLGEDYDATIGAHGPSDEADERYLAIDEEILLDLDDLDATELSRLMAVVRASIERSCTIEPSVAGGIALTKTVNGVPL</sequence>
<proteinExistence type="predicted"/>
<name>A0A7Z0EHW8_9MICO</name>
<dbReference type="RefSeq" id="WP_179580132.1">
    <property type="nucleotide sequence ID" value="NZ_JACCFM010000001.1"/>
</dbReference>
<organism evidence="1 2">
    <name type="scientific">Glaciibacter psychrotolerans</name>
    <dbReference type="NCBI Taxonomy" id="670054"/>
    <lineage>
        <taxon>Bacteria</taxon>
        <taxon>Bacillati</taxon>
        <taxon>Actinomycetota</taxon>
        <taxon>Actinomycetes</taxon>
        <taxon>Micrococcales</taxon>
        <taxon>Microbacteriaceae</taxon>
        <taxon>Glaciibacter</taxon>
    </lineage>
</organism>
<accession>A0A7Z0EHW8</accession>
<dbReference type="EMBL" id="JACCFM010000001">
    <property type="protein sequence ID" value="NYJ21550.1"/>
    <property type="molecule type" value="Genomic_DNA"/>
</dbReference>
<keyword evidence="2" id="KW-1185">Reference proteome</keyword>
<comment type="caution">
    <text evidence="1">The sequence shown here is derived from an EMBL/GenBank/DDBJ whole genome shotgun (WGS) entry which is preliminary data.</text>
</comment>
<protein>
    <submittedName>
        <fullName evidence="1">Uncharacterized protein</fullName>
    </submittedName>
</protein>
<evidence type="ECO:0000313" key="2">
    <source>
        <dbReference type="Proteomes" id="UP000537260"/>
    </source>
</evidence>
<evidence type="ECO:0000313" key="1">
    <source>
        <dbReference type="EMBL" id="NYJ21550.1"/>
    </source>
</evidence>
<dbReference type="Proteomes" id="UP000537260">
    <property type="component" value="Unassembled WGS sequence"/>
</dbReference>